<dbReference type="OrthoDB" id="1109395at2"/>
<dbReference type="RefSeq" id="WP_009196924.1">
    <property type="nucleotide sequence ID" value="NZ_AODQ01000124.1"/>
</dbReference>
<keyword evidence="1" id="KW-0175">Coiled coil</keyword>
<sequence>MSRATTSLHTLRSRFRLIYAAAAIISLIMIVGAGLSIYKVTTTYGVLSTIIEPYKFHLLSFNSEVAQLAAYKQAYVSTGNATAKESYDYTSKRLKKRIGTLGTYADTLQDAQLRVSVDELSVELTKLLAASDRLESATAEDQALILSEQLMPAMARCSQLTKDMNTYLFEKHLGGFTLFMDWLDSIKLLALGAFIVLMAGFYYIVHITRNFIRSQILQLELELGELAKGNLPQALPDPKNELSPITHSINTLLEQLRGVKEFSLHVGRGDFESDITVFDNQGDLGNALAGMRQSLKEVSAEDKKRDWVNQGLARFLGIIRDYSGKTEELSYQVLANLIKYVGANQGGIFIVEDEGGQTQLRLEASFAYNRKKYQTKVLQPGQGLVGQAYLERDRIYLKQVPASYVHITSGLGEATPRTLYIQPLMVNEEVMGVLELASFQDFEPHVQDFIQKVSESVASAIGTAQNGRRNQLILEQSQTLAEQLRAQEEELRQNTEELQATQEEMQRRLRELETENAQLRKATQA</sequence>
<proteinExistence type="predicted"/>
<feature type="domain" description="HAMP" evidence="3">
    <location>
        <begin position="210"/>
        <end position="261"/>
    </location>
</feature>
<dbReference type="Proteomes" id="UP000011910">
    <property type="component" value="Unassembled WGS sequence"/>
</dbReference>
<feature type="transmembrane region" description="Helical" evidence="2">
    <location>
        <begin position="17"/>
        <end position="38"/>
    </location>
</feature>
<dbReference type="SMART" id="SM00065">
    <property type="entry name" value="GAF"/>
    <property type="match status" value="1"/>
</dbReference>
<keyword evidence="5" id="KW-1185">Reference proteome</keyword>
<comment type="caution">
    <text evidence="4">The sequence shown here is derived from an EMBL/GenBank/DDBJ whole genome shotgun (WGS) entry which is preliminary data.</text>
</comment>
<dbReference type="SUPFAM" id="SSF55781">
    <property type="entry name" value="GAF domain-like"/>
    <property type="match status" value="1"/>
</dbReference>
<feature type="coiled-coil region" evidence="1">
    <location>
        <begin position="470"/>
        <end position="525"/>
    </location>
</feature>
<gene>
    <name evidence="4" type="ORF">ADICEAN_03543</name>
</gene>
<organism evidence="4 5">
    <name type="scientific">Cesiribacter andamanensis AMV16</name>
    <dbReference type="NCBI Taxonomy" id="1279009"/>
    <lineage>
        <taxon>Bacteria</taxon>
        <taxon>Pseudomonadati</taxon>
        <taxon>Bacteroidota</taxon>
        <taxon>Cytophagia</taxon>
        <taxon>Cytophagales</taxon>
        <taxon>Cesiribacteraceae</taxon>
        <taxon>Cesiribacter</taxon>
    </lineage>
</organism>
<dbReference type="eggNOG" id="COG2203">
    <property type="taxonomic scope" value="Bacteria"/>
</dbReference>
<reference evidence="4 5" key="1">
    <citation type="journal article" date="2013" name="Genome Announc.">
        <title>Draft Genome Sequence of Cesiribacter andamanensis Strain AMV16T, Isolated from a Soil Sample from a Mud Volcano in the Andaman Islands, India.</title>
        <authorList>
            <person name="Shivaji S."/>
            <person name="Ara S."/>
            <person name="Begum Z."/>
            <person name="Srinivas T.N."/>
            <person name="Singh A."/>
            <person name="Kumar Pinnaka A."/>
        </authorList>
    </citation>
    <scope>NUCLEOTIDE SEQUENCE [LARGE SCALE GENOMIC DNA]</scope>
    <source>
        <strain evidence="4 5">AMV16</strain>
    </source>
</reference>
<accession>M7NS98</accession>
<dbReference type="Pfam" id="PF13185">
    <property type="entry name" value="GAF_2"/>
    <property type="match status" value="1"/>
</dbReference>
<keyword evidence="2" id="KW-0472">Membrane</keyword>
<dbReference type="InterPro" id="IPR003660">
    <property type="entry name" value="HAMP_dom"/>
</dbReference>
<evidence type="ECO:0000259" key="3">
    <source>
        <dbReference type="PROSITE" id="PS50885"/>
    </source>
</evidence>
<dbReference type="GO" id="GO:0016020">
    <property type="term" value="C:membrane"/>
    <property type="evidence" value="ECO:0007669"/>
    <property type="project" value="InterPro"/>
</dbReference>
<dbReference type="AlphaFoldDB" id="M7NS98"/>
<dbReference type="InterPro" id="IPR029016">
    <property type="entry name" value="GAF-like_dom_sf"/>
</dbReference>
<evidence type="ECO:0000313" key="4">
    <source>
        <dbReference type="EMBL" id="EMR01339.1"/>
    </source>
</evidence>
<dbReference type="STRING" id="1279009.ADICEAN_03543"/>
<dbReference type="InterPro" id="IPR003018">
    <property type="entry name" value="GAF"/>
</dbReference>
<evidence type="ECO:0000313" key="5">
    <source>
        <dbReference type="Proteomes" id="UP000011910"/>
    </source>
</evidence>
<dbReference type="GO" id="GO:0007165">
    <property type="term" value="P:signal transduction"/>
    <property type="evidence" value="ECO:0007669"/>
    <property type="project" value="InterPro"/>
</dbReference>
<keyword evidence="2" id="KW-0812">Transmembrane</keyword>
<evidence type="ECO:0000256" key="1">
    <source>
        <dbReference type="SAM" id="Coils"/>
    </source>
</evidence>
<feature type="transmembrane region" description="Helical" evidence="2">
    <location>
        <begin position="186"/>
        <end position="205"/>
    </location>
</feature>
<dbReference type="PROSITE" id="PS50885">
    <property type="entry name" value="HAMP"/>
    <property type="match status" value="1"/>
</dbReference>
<dbReference type="PATRIC" id="fig|1279009.4.peg.3590"/>
<keyword evidence="2" id="KW-1133">Transmembrane helix</keyword>
<evidence type="ECO:0000256" key="2">
    <source>
        <dbReference type="SAM" id="Phobius"/>
    </source>
</evidence>
<name>M7NS98_9BACT</name>
<protein>
    <submittedName>
        <fullName evidence="4">Putative periplasmic ligand-binding sensor domain protein</fullName>
    </submittedName>
</protein>
<dbReference type="Gene3D" id="3.30.450.40">
    <property type="match status" value="1"/>
</dbReference>
<dbReference type="EMBL" id="AODQ01000124">
    <property type="protein sequence ID" value="EMR01339.1"/>
    <property type="molecule type" value="Genomic_DNA"/>
</dbReference>